<evidence type="ECO:0000256" key="1">
    <source>
        <dbReference type="ARBA" id="ARBA00004196"/>
    </source>
</evidence>
<accession>A0A1I1EQ28</accession>
<organism evidence="7 8">
    <name type="scientific">Brevinema andersonii</name>
    <dbReference type="NCBI Taxonomy" id="34097"/>
    <lineage>
        <taxon>Bacteria</taxon>
        <taxon>Pseudomonadati</taxon>
        <taxon>Spirochaetota</taxon>
        <taxon>Spirochaetia</taxon>
        <taxon>Brevinematales</taxon>
        <taxon>Brevinemataceae</taxon>
        <taxon>Brevinema</taxon>
    </lineage>
</organism>
<keyword evidence="8" id="KW-1185">Reference proteome</keyword>
<evidence type="ECO:0000313" key="7">
    <source>
        <dbReference type="EMBL" id="SFB89097.1"/>
    </source>
</evidence>
<dbReference type="InterPro" id="IPR001320">
    <property type="entry name" value="Iontro_rcpt_C"/>
</dbReference>
<feature type="domain" description="Solute-binding protein family 3/N-terminal" evidence="5">
    <location>
        <begin position="24"/>
        <end position="241"/>
    </location>
</feature>
<keyword evidence="3" id="KW-0732">Signal</keyword>
<comment type="similarity">
    <text evidence="2 4">Belongs to the bacterial solute-binding protein 3 family.</text>
</comment>
<dbReference type="SMART" id="SM00079">
    <property type="entry name" value="PBPe"/>
    <property type="match status" value="1"/>
</dbReference>
<dbReference type="InterPro" id="IPR001638">
    <property type="entry name" value="Solute-binding_3/MltF_N"/>
</dbReference>
<dbReference type="STRING" id="34097.SAMN02745150_01207"/>
<feature type="domain" description="Ionotropic glutamate receptor C-terminal" evidence="6">
    <location>
        <begin position="24"/>
        <end position="241"/>
    </location>
</feature>
<evidence type="ECO:0000256" key="2">
    <source>
        <dbReference type="ARBA" id="ARBA00010333"/>
    </source>
</evidence>
<gene>
    <name evidence="7" type="ORF">SAMN02745150_01207</name>
</gene>
<dbReference type="RefSeq" id="WP_200778573.1">
    <property type="nucleotide sequence ID" value="NZ_FOKY01000016.1"/>
</dbReference>
<dbReference type="InterPro" id="IPR018313">
    <property type="entry name" value="SBP_3_CS"/>
</dbReference>
<dbReference type="SUPFAM" id="SSF53850">
    <property type="entry name" value="Periplasmic binding protein-like II"/>
    <property type="match status" value="1"/>
</dbReference>
<dbReference type="GO" id="GO:0030313">
    <property type="term" value="C:cell envelope"/>
    <property type="evidence" value="ECO:0007669"/>
    <property type="project" value="UniProtKB-SubCell"/>
</dbReference>
<dbReference type="PANTHER" id="PTHR35936">
    <property type="entry name" value="MEMBRANE-BOUND LYTIC MUREIN TRANSGLYCOSYLASE F"/>
    <property type="match status" value="1"/>
</dbReference>
<sequence>MKNMKWLWMLCIMVAGCGLKKQDILYVGTDAEFPPFEYIDQDKIVGFDIDLINEIAKFIKKDIKIMNISFDGLIPALQSKKVDLIISGMTITEDRRKSVAFSQVYYTSREQMIILNKTTTDINTLEDLQNKKVGVVLGFTGDILISEMKYVNVERFNNVSSAILALQAQKVDALVIDFETAHNYVSVHSDLKLVATSSTQEDYAIALRLQDQELLEKINEAITKLKDHGTIGTLYKKYLTE</sequence>
<dbReference type="GO" id="GO:0015276">
    <property type="term" value="F:ligand-gated monoatomic ion channel activity"/>
    <property type="evidence" value="ECO:0007669"/>
    <property type="project" value="InterPro"/>
</dbReference>
<evidence type="ECO:0000259" key="5">
    <source>
        <dbReference type="SMART" id="SM00062"/>
    </source>
</evidence>
<dbReference type="AlphaFoldDB" id="A0A1I1EQ28"/>
<dbReference type="Pfam" id="PF00497">
    <property type="entry name" value="SBP_bac_3"/>
    <property type="match status" value="1"/>
</dbReference>
<proteinExistence type="inferred from homology"/>
<dbReference type="Gene3D" id="3.40.190.10">
    <property type="entry name" value="Periplasmic binding protein-like II"/>
    <property type="match status" value="2"/>
</dbReference>
<dbReference type="SMART" id="SM00062">
    <property type="entry name" value="PBPb"/>
    <property type="match status" value="1"/>
</dbReference>
<name>A0A1I1EQ28_BREAD</name>
<dbReference type="GO" id="GO:0016020">
    <property type="term" value="C:membrane"/>
    <property type="evidence" value="ECO:0007669"/>
    <property type="project" value="InterPro"/>
</dbReference>
<dbReference type="PROSITE" id="PS01039">
    <property type="entry name" value="SBP_BACTERIAL_3"/>
    <property type="match status" value="1"/>
</dbReference>
<protein>
    <submittedName>
        <fullName evidence="7">Polar amino acid transport system substrate-binding protein</fullName>
    </submittedName>
</protein>
<dbReference type="CDD" id="cd13624">
    <property type="entry name" value="PBP2_Arg_Lys_His"/>
    <property type="match status" value="1"/>
</dbReference>
<evidence type="ECO:0000313" key="8">
    <source>
        <dbReference type="Proteomes" id="UP000240042"/>
    </source>
</evidence>
<dbReference type="PROSITE" id="PS51257">
    <property type="entry name" value="PROKAR_LIPOPROTEIN"/>
    <property type="match status" value="1"/>
</dbReference>
<evidence type="ECO:0000259" key="6">
    <source>
        <dbReference type="SMART" id="SM00079"/>
    </source>
</evidence>
<dbReference type="EMBL" id="FOKY01000016">
    <property type="protein sequence ID" value="SFB89097.1"/>
    <property type="molecule type" value="Genomic_DNA"/>
</dbReference>
<comment type="subcellular location">
    <subcellularLocation>
        <location evidence="1">Cell envelope</location>
    </subcellularLocation>
</comment>
<reference evidence="8" key="1">
    <citation type="submission" date="2016-10" db="EMBL/GenBank/DDBJ databases">
        <authorList>
            <person name="Varghese N."/>
            <person name="Submissions S."/>
        </authorList>
    </citation>
    <scope>NUCLEOTIDE SEQUENCE [LARGE SCALE GENOMIC DNA]</scope>
    <source>
        <strain evidence="8">ATCC 43811</strain>
    </source>
</reference>
<evidence type="ECO:0000256" key="3">
    <source>
        <dbReference type="ARBA" id="ARBA00022729"/>
    </source>
</evidence>
<dbReference type="Proteomes" id="UP000240042">
    <property type="component" value="Unassembled WGS sequence"/>
</dbReference>
<evidence type="ECO:0000256" key="4">
    <source>
        <dbReference type="RuleBase" id="RU003744"/>
    </source>
</evidence>
<dbReference type="PANTHER" id="PTHR35936:SF17">
    <property type="entry name" value="ARGININE-BINDING EXTRACELLULAR PROTEIN ARTP"/>
    <property type="match status" value="1"/>
</dbReference>